<protein>
    <submittedName>
        <fullName evidence="3">Uncharacterized protein</fullName>
    </submittedName>
</protein>
<keyword evidence="2" id="KW-1133">Transmembrane helix</keyword>
<proteinExistence type="predicted"/>
<dbReference type="EMBL" id="JAGSOG010000011">
    <property type="protein sequence ID" value="MBR7832455.1"/>
    <property type="molecule type" value="Genomic_DNA"/>
</dbReference>
<evidence type="ECO:0000256" key="1">
    <source>
        <dbReference type="SAM" id="MobiDB-lite"/>
    </source>
</evidence>
<dbReference type="RefSeq" id="WP_212526980.1">
    <property type="nucleotide sequence ID" value="NZ_JAGSOG010000011.1"/>
</dbReference>
<organism evidence="3 4">
    <name type="scientific">Actinospica durhamensis</name>
    <dbReference type="NCBI Taxonomy" id="1508375"/>
    <lineage>
        <taxon>Bacteria</taxon>
        <taxon>Bacillati</taxon>
        <taxon>Actinomycetota</taxon>
        <taxon>Actinomycetes</taxon>
        <taxon>Catenulisporales</taxon>
        <taxon>Actinospicaceae</taxon>
        <taxon>Actinospica</taxon>
    </lineage>
</organism>
<feature type="transmembrane region" description="Helical" evidence="2">
    <location>
        <begin position="103"/>
        <end position="121"/>
    </location>
</feature>
<feature type="transmembrane region" description="Helical" evidence="2">
    <location>
        <begin position="16"/>
        <end position="37"/>
    </location>
</feature>
<dbReference type="Proteomes" id="UP000675781">
    <property type="component" value="Unassembled WGS sequence"/>
</dbReference>
<evidence type="ECO:0000313" key="4">
    <source>
        <dbReference type="Proteomes" id="UP000675781"/>
    </source>
</evidence>
<evidence type="ECO:0000256" key="2">
    <source>
        <dbReference type="SAM" id="Phobius"/>
    </source>
</evidence>
<accession>A0A941IL08</accession>
<name>A0A941IL08_9ACTN</name>
<reference evidence="3" key="1">
    <citation type="submission" date="2021-04" db="EMBL/GenBank/DDBJ databases">
        <title>Genome based classification of Actinospica acidithermotolerans sp. nov., an actinobacterium isolated from an Indonesian hot spring.</title>
        <authorList>
            <person name="Kusuma A.B."/>
            <person name="Putra K.E."/>
            <person name="Nafisah S."/>
            <person name="Loh J."/>
            <person name="Nouioui I."/>
            <person name="Goodfellow M."/>
        </authorList>
    </citation>
    <scope>NUCLEOTIDE SEQUENCE</scope>
    <source>
        <strain evidence="3">CSCA 57</strain>
    </source>
</reference>
<feature type="transmembrane region" description="Helical" evidence="2">
    <location>
        <begin position="49"/>
        <end position="68"/>
    </location>
</feature>
<comment type="caution">
    <text evidence="3">The sequence shown here is derived from an EMBL/GenBank/DDBJ whole genome shotgun (WGS) entry which is preliminary data.</text>
</comment>
<sequence>MTERTAAQKTARRARLVTVGLLVPAAMGLALSASTSYRFAQGRLGITDFAERVTLCGTAEAAIIALTLHSWGTKSKASAWLAYILVAVQAVPAFSVSGGTGGIVRIVLGPILLAVMLHKLLGLEMKLSGEKSTGLLASAGREIRERLTARLGIGRRGADSAAIARSRAADKAVWLATRRRWTRRSHARLGAALDAAQHGLDAADAAAAEASIVARIVRRNSVTDLRRLTARHVWMSSAVSGVAVIEPQAGEIAEADTAEDTQGPAEPVISGWTGPRVSGRRRPRRVPRTLRPARTVAATQTAPERPEAVLEPVRVDTVETESTVPPQGAKRRPSVRPAVIALKAQNPDMATDTIAEILGVAERTVTRHLSAKDAQIQHANGTTN</sequence>
<dbReference type="AlphaFoldDB" id="A0A941IL08"/>
<feature type="region of interest" description="Disordered" evidence="1">
    <location>
        <begin position="255"/>
        <end position="286"/>
    </location>
</feature>
<keyword evidence="2" id="KW-0812">Transmembrane</keyword>
<keyword evidence="4" id="KW-1185">Reference proteome</keyword>
<evidence type="ECO:0000313" key="3">
    <source>
        <dbReference type="EMBL" id="MBR7832455.1"/>
    </source>
</evidence>
<feature type="transmembrane region" description="Helical" evidence="2">
    <location>
        <begin position="80"/>
        <end position="97"/>
    </location>
</feature>
<gene>
    <name evidence="3" type="ORF">KDL01_04255</name>
</gene>
<keyword evidence="2" id="KW-0472">Membrane</keyword>